<keyword evidence="11" id="KW-0846">Cobalamin</keyword>
<dbReference type="SUPFAM" id="SSF47644">
    <property type="entry name" value="Methionine synthase domain"/>
    <property type="match status" value="1"/>
</dbReference>
<keyword evidence="13" id="KW-0949">S-adenosyl-L-methionine</keyword>
<evidence type="ECO:0000256" key="6">
    <source>
        <dbReference type="ARBA" id="ARBA00010854"/>
    </source>
</evidence>
<evidence type="ECO:0000256" key="11">
    <source>
        <dbReference type="ARBA" id="ARBA00022628"/>
    </source>
</evidence>
<dbReference type="Pfam" id="PF02607">
    <property type="entry name" value="B12-binding_2"/>
    <property type="match status" value="1"/>
</dbReference>
<dbReference type="PIRSF" id="PIRSF037472">
    <property type="entry name" value="DHPS_mtfrase"/>
    <property type="match status" value="1"/>
</dbReference>
<dbReference type="GO" id="GO:0032259">
    <property type="term" value="P:methylation"/>
    <property type="evidence" value="ECO:0007669"/>
    <property type="project" value="UniProtKB-KW"/>
</dbReference>
<name>L0K7J3_HALHC</name>
<feature type="binding site" evidence="20">
    <location>
        <position position="273"/>
    </location>
    <ligand>
        <name>Zn(2+)</name>
        <dbReference type="ChEBI" id="CHEBI:29105"/>
    </ligand>
</feature>
<comment type="cofactor">
    <cofactor evidence="2 20">
        <name>Zn(2+)</name>
        <dbReference type="ChEBI" id="CHEBI:29105"/>
    </cofactor>
</comment>
<dbReference type="InterPro" id="IPR003726">
    <property type="entry name" value="HCY_dom"/>
</dbReference>
<dbReference type="EMBL" id="CP003359">
    <property type="protein sequence ID" value="AGB41257.1"/>
    <property type="molecule type" value="Genomic_DNA"/>
</dbReference>
<gene>
    <name evidence="25" type="ordered locus">Halha_1312</name>
</gene>
<dbReference type="Pfam" id="PF02310">
    <property type="entry name" value="B12-binding"/>
    <property type="match status" value="1"/>
</dbReference>
<evidence type="ECO:0000256" key="8">
    <source>
        <dbReference type="ARBA" id="ARBA00013998"/>
    </source>
</evidence>
<evidence type="ECO:0000256" key="13">
    <source>
        <dbReference type="ARBA" id="ARBA00022691"/>
    </source>
</evidence>
<dbReference type="eggNOG" id="COG1410">
    <property type="taxonomic scope" value="Bacteria"/>
</dbReference>
<evidence type="ECO:0000313" key="25">
    <source>
        <dbReference type="EMBL" id="AGB41257.1"/>
    </source>
</evidence>
<proteinExistence type="inferred from homology"/>
<dbReference type="InterPro" id="IPR050554">
    <property type="entry name" value="Met_Synthase/Corrinoid"/>
</dbReference>
<dbReference type="PROSITE" id="PS50970">
    <property type="entry name" value="HCY"/>
    <property type="match status" value="1"/>
</dbReference>
<keyword evidence="15 20" id="KW-0862">Zinc</keyword>
<comment type="catalytic activity">
    <reaction evidence="1">
        <text>(6S)-5-methyl-5,6,7,8-tetrahydrofolate + L-homocysteine = (6S)-5,6,7,8-tetrahydrofolate + L-methionine</text>
        <dbReference type="Rhea" id="RHEA:11172"/>
        <dbReference type="ChEBI" id="CHEBI:18608"/>
        <dbReference type="ChEBI" id="CHEBI:57453"/>
        <dbReference type="ChEBI" id="CHEBI:57844"/>
        <dbReference type="ChEBI" id="CHEBI:58199"/>
        <dbReference type="EC" id="2.1.1.13"/>
    </reaction>
</comment>
<feature type="binding site" evidence="20">
    <location>
        <position position="272"/>
    </location>
    <ligand>
        <name>Zn(2+)</name>
        <dbReference type="ChEBI" id="CHEBI:29105"/>
    </ligand>
</feature>
<evidence type="ECO:0000256" key="15">
    <source>
        <dbReference type="ARBA" id="ARBA00022833"/>
    </source>
</evidence>
<evidence type="ECO:0000256" key="19">
    <source>
        <dbReference type="ARBA" id="ARBA00031040"/>
    </source>
</evidence>
<dbReference type="InterPro" id="IPR003759">
    <property type="entry name" value="Cbl-bd_cap"/>
</dbReference>
<feature type="domain" description="Pterin-binding" evidence="22">
    <location>
        <begin position="318"/>
        <end position="562"/>
    </location>
</feature>
<dbReference type="SUPFAM" id="SSF82282">
    <property type="entry name" value="Homocysteine S-methyltransferase"/>
    <property type="match status" value="1"/>
</dbReference>
<dbReference type="Pfam" id="PF00809">
    <property type="entry name" value="Pterin_bind"/>
    <property type="match status" value="1"/>
</dbReference>
<organism evidence="25 26">
    <name type="scientific">Halobacteroides halobius (strain ATCC 35273 / DSM 5150 / MD-1)</name>
    <dbReference type="NCBI Taxonomy" id="748449"/>
    <lineage>
        <taxon>Bacteria</taxon>
        <taxon>Bacillati</taxon>
        <taxon>Bacillota</taxon>
        <taxon>Clostridia</taxon>
        <taxon>Halanaerobiales</taxon>
        <taxon>Halobacteroidaceae</taxon>
        <taxon>Halobacteroides</taxon>
    </lineage>
</organism>
<dbReference type="PROSITE" id="PS51337">
    <property type="entry name" value="B12_BINDING_NTER"/>
    <property type="match status" value="1"/>
</dbReference>
<dbReference type="HOGENOM" id="CLU_004914_0_2_9"/>
<dbReference type="PATRIC" id="fig|748449.3.peg.1269"/>
<evidence type="ECO:0000256" key="3">
    <source>
        <dbReference type="ARBA" id="ARBA00001956"/>
    </source>
</evidence>
<evidence type="ECO:0000256" key="2">
    <source>
        <dbReference type="ARBA" id="ARBA00001947"/>
    </source>
</evidence>
<evidence type="ECO:0000256" key="17">
    <source>
        <dbReference type="ARBA" id="ARBA00023285"/>
    </source>
</evidence>
<keyword evidence="10" id="KW-0028">Amino-acid biosynthesis</keyword>
<comment type="function">
    <text evidence="18">Catalyzes the transfer of a methyl group from methyl-cobalamin to homocysteine, yielding enzyme-bound cob(I)alamin and methionine. Subsequently, remethylates the cofactor using methyltetrahydrofolate.</text>
</comment>
<dbReference type="GO" id="GO:0008705">
    <property type="term" value="F:methionine synthase activity"/>
    <property type="evidence" value="ECO:0007669"/>
    <property type="project" value="UniProtKB-EC"/>
</dbReference>
<keyword evidence="12 20" id="KW-0808">Transferase</keyword>
<dbReference type="OrthoDB" id="9803687at2"/>
<evidence type="ECO:0000256" key="7">
    <source>
        <dbReference type="ARBA" id="ARBA00012032"/>
    </source>
</evidence>
<dbReference type="InterPro" id="IPR011005">
    <property type="entry name" value="Dihydropteroate_synth-like_sf"/>
</dbReference>
<comment type="similarity">
    <text evidence="5">Belongs to the vitamin-B12 dependent methionine synthase family.</text>
</comment>
<evidence type="ECO:0000256" key="16">
    <source>
        <dbReference type="ARBA" id="ARBA00023167"/>
    </source>
</evidence>
<dbReference type="Gene3D" id="3.20.20.330">
    <property type="entry name" value="Homocysteine-binding-like domain"/>
    <property type="match status" value="1"/>
</dbReference>
<dbReference type="PROSITE" id="PS50972">
    <property type="entry name" value="PTERIN_BINDING"/>
    <property type="match status" value="1"/>
</dbReference>
<dbReference type="GO" id="GO:0046872">
    <property type="term" value="F:metal ion binding"/>
    <property type="evidence" value="ECO:0007669"/>
    <property type="project" value="UniProtKB-KW"/>
</dbReference>
<dbReference type="EC" id="2.1.1.13" evidence="7"/>
<evidence type="ECO:0000256" key="14">
    <source>
        <dbReference type="ARBA" id="ARBA00022723"/>
    </source>
</evidence>
<feature type="domain" description="B12-binding" evidence="23">
    <location>
        <begin position="680"/>
        <end position="804"/>
    </location>
</feature>
<evidence type="ECO:0000256" key="12">
    <source>
        <dbReference type="ARBA" id="ARBA00022679"/>
    </source>
</evidence>
<dbReference type="CDD" id="cd02070">
    <property type="entry name" value="corrinoid_protein_B12-BD"/>
    <property type="match status" value="1"/>
</dbReference>
<comment type="cofactor">
    <cofactor evidence="3">
        <name>methylcob(III)alamin</name>
        <dbReference type="ChEBI" id="CHEBI:28115"/>
    </cofactor>
</comment>
<evidence type="ECO:0000259" key="22">
    <source>
        <dbReference type="PROSITE" id="PS50972"/>
    </source>
</evidence>
<evidence type="ECO:0000259" key="24">
    <source>
        <dbReference type="PROSITE" id="PS51337"/>
    </source>
</evidence>
<dbReference type="SMART" id="SM01018">
    <property type="entry name" value="B12-binding_2"/>
    <property type="match status" value="1"/>
</dbReference>
<comment type="similarity">
    <text evidence="6">Belongs to the methylamine corrinoid protein family.</text>
</comment>
<dbReference type="InterPro" id="IPR036589">
    <property type="entry name" value="HCY_dom_sf"/>
</dbReference>
<dbReference type="UniPathway" id="UPA00051">
    <property type="reaction ID" value="UER00081"/>
</dbReference>
<sequence>MSSIVDRLEEEILVLDGAMGTELQKRGLEVGDCPEELNLTHPKILKEIHSSYVKAGSDIIQTNTFGANRLKLAEYNLAHKIEKINQQAVKLATEVAGDDVFISASIGPTGKLLEPLGDLSFQQAYHVFGEQAQILEAAGADLINIETMTDLQEARAALIAVKEKTSLPVIINLTYEENLKTMTGTDPQTAITVFEALGADVIGANCSLGPKKLVEIIKLMGQYTATPLCVQPNAGLPVLNENNETIFPMEALEMANYIPQFIEAGVNIIGGCCGSTPEYINLAKKKVVDITPASRIKKKETTLASRTKRVVISDNLPTRIIGERINPTGREELSHQLADEKMELVAKEASNQVQAGADILDVNVGVPQIDQAQAMKLALNTVHNVVDIPVSIDTTNQEVLEAGLQTIVGKPLINSVTGEEESLNTVLPLAKKYGAAVLGLTLDEDGIPATAQGRLKVAKKILNRAQQLGIKRENVLIDTLTLAASAEQDKVLETIKAIELIKEELGLATVLGVSNISYGLPAREEVNTAFLAMAIQAGLNAPILDPTNKAMQATLKASDLLVNRDLQGQNYLNHYSNQEERKKEEKEEKLETTDSLTKLYHLVLEGDKDNIISEIEQALTDHQALEIINQALIPGIKEVGAKYDEGTYFLPQLMMSAETMQEAFTKLRPILQEEDNQQTIGRVLLATVKGDIHDIGKNIVKVMLENNGFEIIDLGKDVANDKIITKAIEQEVDLVGLSALMTTTMPNMEKITMILKEKAPEIKILLGGAVVTRDYANNIGADGYAQNAVEAVKKATELINNSKN</sequence>
<dbReference type="PANTHER" id="PTHR45833">
    <property type="entry name" value="METHIONINE SYNTHASE"/>
    <property type="match status" value="1"/>
</dbReference>
<evidence type="ECO:0000256" key="9">
    <source>
        <dbReference type="ARBA" id="ARBA00022603"/>
    </source>
</evidence>
<dbReference type="Gene3D" id="3.40.50.280">
    <property type="entry name" value="Cobalamin-binding domain"/>
    <property type="match status" value="1"/>
</dbReference>
<evidence type="ECO:0000259" key="23">
    <source>
        <dbReference type="PROSITE" id="PS51332"/>
    </source>
</evidence>
<dbReference type="GO" id="GO:0046653">
    <property type="term" value="P:tetrahydrofolate metabolic process"/>
    <property type="evidence" value="ECO:0007669"/>
    <property type="project" value="TreeGrafter"/>
</dbReference>
<dbReference type="GO" id="GO:0005829">
    <property type="term" value="C:cytosol"/>
    <property type="evidence" value="ECO:0007669"/>
    <property type="project" value="TreeGrafter"/>
</dbReference>
<reference evidence="26" key="1">
    <citation type="submission" date="2012-02" db="EMBL/GenBank/DDBJ databases">
        <title>The complete genome of Halobacteroides halobius DSM 5150.</title>
        <authorList>
            <person name="Lucas S."/>
            <person name="Copeland A."/>
            <person name="Lapidus A."/>
            <person name="Glavina del Rio T."/>
            <person name="Dalin E."/>
            <person name="Tice H."/>
            <person name="Bruce D."/>
            <person name="Goodwin L."/>
            <person name="Pitluck S."/>
            <person name="Peters L."/>
            <person name="Mikhailova N."/>
            <person name="Gu W."/>
            <person name="Kyrpides N."/>
            <person name="Mavromatis K."/>
            <person name="Ivanova N."/>
            <person name="Brettin T."/>
            <person name="Detter J.C."/>
            <person name="Han C."/>
            <person name="Larimer F."/>
            <person name="Land M."/>
            <person name="Hauser L."/>
            <person name="Markowitz V."/>
            <person name="Cheng J.-F."/>
            <person name="Hugenholtz P."/>
            <person name="Woyke T."/>
            <person name="Wu D."/>
            <person name="Tindall B."/>
            <person name="Pomrenke H."/>
            <person name="Brambilla E."/>
            <person name="Klenk H.-P."/>
            <person name="Eisen J.A."/>
        </authorList>
    </citation>
    <scope>NUCLEOTIDE SEQUENCE [LARGE SCALE GENOMIC DNA]</scope>
    <source>
        <strain evidence="26">ATCC 35273 / DSM 5150 / MD-1</strain>
    </source>
</reference>
<dbReference type="GO" id="GO:0050667">
    <property type="term" value="P:homocysteine metabolic process"/>
    <property type="evidence" value="ECO:0007669"/>
    <property type="project" value="TreeGrafter"/>
</dbReference>
<accession>L0K7J3</accession>
<dbReference type="InterPro" id="IPR006158">
    <property type="entry name" value="Cobalamin-bd"/>
</dbReference>
<evidence type="ECO:0000256" key="4">
    <source>
        <dbReference type="ARBA" id="ARBA00005178"/>
    </source>
</evidence>
<feature type="binding site" evidence="20">
    <location>
        <position position="206"/>
    </location>
    <ligand>
        <name>Zn(2+)</name>
        <dbReference type="ChEBI" id="CHEBI:29105"/>
    </ligand>
</feature>
<dbReference type="eggNOG" id="COG0646">
    <property type="taxonomic scope" value="Bacteria"/>
</dbReference>
<dbReference type="InterPro" id="IPR036724">
    <property type="entry name" value="Cobalamin-bd_sf"/>
</dbReference>
<dbReference type="PROSITE" id="PS51332">
    <property type="entry name" value="B12_BINDING"/>
    <property type="match status" value="1"/>
</dbReference>
<dbReference type="GO" id="GO:0031419">
    <property type="term" value="F:cobalamin binding"/>
    <property type="evidence" value="ECO:0007669"/>
    <property type="project" value="UniProtKB-KW"/>
</dbReference>
<evidence type="ECO:0000313" key="26">
    <source>
        <dbReference type="Proteomes" id="UP000010880"/>
    </source>
</evidence>
<dbReference type="Proteomes" id="UP000010880">
    <property type="component" value="Chromosome"/>
</dbReference>
<evidence type="ECO:0000256" key="10">
    <source>
        <dbReference type="ARBA" id="ARBA00022605"/>
    </source>
</evidence>
<dbReference type="Gene3D" id="1.10.1240.10">
    <property type="entry name" value="Methionine synthase domain"/>
    <property type="match status" value="1"/>
</dbReference>
<dbReference type="InterPro" id="IPR017215">
    <property type="entry name" value="MetH_bac"/>
</dbReference>
<protein>
    <recommendedName>
        <fullName evidence="8">Methionine synthase</fullName>
        <ecNumber evidence="7">2.1.1.13</ecNumber>
    </recommendedName>
    <alternativeName>
        <fullName evidence="19">5-methyltetrahydrofolate--homocysteine methyltransferase</fullName>
    </alternativeName>
</protein>
<feature type="domain" description="B12-binding N-terminal" evidence="24">
    <location>
        <begin position="586"/>
        <end position="679"/>
    </location>
</feature>
<dbReference type="AlphaFoldDB" id="L0K7J3"/>
<keyword evidence="17" id="KW-0170">Cobalt</keyword>
<dbReference type="SUPFAM" id="SSF52242">
    <property type="entry name" value="Cobalamin (vitamin B12)-binding domain"/>
    <property type="match status" value="1"/>
</dbReference>
<evidence type="ECO:0000256" key="18">
    <source>
        <dbReference type="ARBA" id="ARBA00025552"/>
    </source>
</evidence>
<dbReference type="SUPFAM" id="SSF51717">
    <property type="entry name" value="Dihydropteroate synthetase-like"/>
    <property type="match status" value="1"/>
</dbReference>
<dbReference type="InterPro" id="IPR000489">
    <property type="entry name" value="Pterin-binding_dom"/>
</dbReference>
<dbReference type="NCBIfam" id="NF005719">
    <property type="entry name" value="PRK07535.1"/>
    <property type="match status" value="1"/>
</dbReference>
<comment type="pathway">
    <text evidence="4">Amino-acid biosynthesis; L-methionine biosynthesis via de novo pathway; L-methionine from L-homocysteine (MetH route): step 1/1.</text>
</comment>
<dbReference type="Pfam" id="PF02574">
    <property type="entry name" value="S-methyl_trans"/>
    <property type="match status" value="1"/>
</dbReference>
<dbReference type="PANTHER" id="PTHR45833:SF1">
    <property type="entry name" value="METHIONINE SYNTHASE"/>
    <property type="match status" value="1"/>
</dbReference>
<keyword evidence="26" id="KW-1185">Reference proteome</keyword>
<evidence type="ECO:0000256" key="20">
    <source>
        <dbReference type="PROSITE-ProRule" id="PRU00333"/>
    </source>
</evidence>
<evidence type="ECO:0000256" key="5">
    <source>
        <dbReference type="ARBA" id="ARBA00010398"/>
    </source>
</evidence>
<evidence type="ECO:0000256" key="1">
    <source>
        <dbReference type="ARBA" id="ARBA00001700"/>
    </source>
</evidence>
<dbReference type="STRING" id="748449.Halha_1312"/>
<keyword evidence="14 20" id="KW-0479">Metal-binding</keyword>
<evidence type="ECO:0000259" key="21">
    <source>
        <dbReference type="PROSITE" id="PS50970"/>
    </source>
</evidence>
<keyword evidence="16" id="KW-0486">Methionine biosynthesis</keyword>
<dbReference type="FunFam" id="3.40.50.280:FF:000003">
    <property type="entry name" value="Dimethylamine methyltransferase corrinoid protein"/>
    <property type="match status" value="1"/>
</dbReference>
<dbReference type="RefSeq" id="WP_015326979.1">
    <property type="nucleotide sequence ID" value="NC_019978.1"/>
</dbReference>
<dbReference type="InterPro" id="IPR036594">
    <property type="entry name" value="Meth_synthase_dom"/>
</dbReference>
<feature type="domain" description="Hcy-binding" evidence="21">
    <location>
        <begin position="1"/>
        <end position="287"/>
    </location>
</feature>
<dbReference type="Gene3D" id="3.20.20.20">
    <property type="entry name" value="Dihydropteroate synthase-like"/>
    <property type="match status" value="1"/>
</dbReference>
<dbReference type="KEGG" id="hhl:Halha_1312"/>
<keyword evidence="9 20" id="KW-0489">Methyltransferase</keyword>